<evidence type="ECO:0000256" key="3">
    <source>
        <dbReference type="ARBA" id="ARBA00022603"/>
    </source>
</evidence>
<dbReference type="InterPro" id="IPR050903">
    <property type="entry name" value="Bact_Chemotaxis_MeTrfase"/>
</dbReference>
<sequence length="264" mass="31158">MTDAFLSLQRSIEKLVHIRCSQYKEDYIKRRILSRMRLTKQETYDDYHKYLFANPAEVEFLRNALTINVTKFFRDQEVYSLLRQDILPSLAAKKSSIRIWCAGCATGEEPYSYAILAHDLMMARKNVSITIYATDIDREAIRKAVDGVYDRRVLENVNERDLRKHFIARDDGKYEVRPHIRELIKFRHHDLMSGTPIIRFLDLVSCRNVTIYFTEKQKNDLARLFHSALLNDGYYVMGKTEYLGREVEHLFASYNSAQKVLIKR</sequence>
<dbReference type="Proteomes" id="UP001168338">
    <property type="component" value="Unassembled WGS sequence"/>
</dbReference>
<organism evidence="7 8">
    <name type="scientific">Methanoculleus frigidifontis</name>
    <dbReference type="NCBI Taxonomy" id="2584085"/>
    <lineage>
        <taxon>Archaea</taxon>
        <taxon>Methanobacteriati</taxon>
        <taxon>Methanobacteriota</taxon>
        <taxon>Stenosarchaea group</taxon>
        <taxon>Methanomicrobia</taxon>
        <taxon>Methanomicrobiales</taxon>
        <taxon>Methanomicrobiaceae</taxon>
        <taxon>Methanoculleus</taxon>
    </lineage>
</organism>
<dbReference type="Gene3D" id="1.10.155.10">
    <property type="entry name" value="Chemotaxis receptor methyltransferase CheR, N-terminal domain"/>
    <property type="match status" value="1"/>
</dbReference>
<evidence type="ECO:0000313" key="8">
    <source>
        <dbReference type="Proteomes" id="UP001168338"/>
    </source>
</evidence>
<dbReference type="SUPFAM" id="SSF47757">
    <property type="entry name" value="Chemotaxis receptor methyltransferase CheR, N-terminal domain"/>
    <property type="match status" value="1"/>
</dbReference>
<evidence type="ECO:0000256" key="5">
    <source>
        <dbReference type="ARBA" id="ARBA00022691"/>
    </source>
</evidence>
<feature type="domain" description="CheR-type methyltransferase" evidence="6">
    <location>
        <begin position="1"/>
        <end position="264"/>
    </location>
</feature>
<dbReference type="Pfam" id="PF03705">
    <property type="entry name" value="CheR_N"/>
    <property type="match status" value="1"/>
</dbReference>
<dbReference type="EC" id="2.1.1.80" evidence="2"/>
<keyword evidence="5" id="KW-0949">S-adenosyl-L-methionine</keyword>
<dbReference type="Pfam" id="PF01739">
    <property type="entry name" value="CheR"/>
    <property type="match status" value="1"/>
</dbReference>
<dbReference type="InterPro" id="IPR022642">
    <property type="entry name" value="CheR_C"/>
</dbReference>
<dbReference type="Gene3D" id="3.40.50.150">
    <property type="entry name" value="Vaccinia Virus protein VP39"/>
    <property type="match status" value="1"/>
</dbReference>
<dbReference type="SUPFAM" id="SSF53335">
    <property type="entry name" value="S-adenosyl-L-methionine-dependent methyltransferases"/>
    <property type="match status" value="1"/>
</dbReference>
<keyword evidence="4" id="KW-0808">Transferase</keyword>
<dbReference type="PROSITE" id="PS50123">
    <property type="entry name" value="CHER"/>
    <property type="match status" value="1"/>
</dbReference>
<dbReference type="InterPro" id="IPR000780">
    <property type="entry name" value="CheR_MeTrfase"/>
</dbReference>
<dbReference type="PRINTS" id="PR00996">
    <property type="entry name" value="CHERMTFRASE"/>
</dbReference>
<dbReference type="PANTHER" id="PTHR24422:SF10">
    <property type="entry name" value="CHEMOTAXIS PROTEIN METHYLTRANSFERASE 2"/>
    <property type="match status" value="1"/>
</dbReference>
<evidence type="ECO:0000256" key="1">
    <source>
        <dbReference type="ARBA" id="ARBA00001541"/>
    </source>
</evidence>
<dbReference type="EMBL" id="VCYH01000003">
    <property type="protein sequence ID" value="MDN7024446.1"/>
    <property type="molecule type" value="Genomic_DNA"/>
</dbReference>
<protein>
    <recommendedName>
        <fullName evidence="2">protein-glutamate O-methyltransferase</fullName>
        <ecNumber evidence="2">2.1.1.80</ecNumber>
    </recommendedName>
</protein>
<dbReference type="InterPro" id="IPR022641">
    <property type="entry name" value="CheR_N"/>
</dbReference>
<accession>A0ABT8M929</accession>
<dbReference type="PANTHER" id="PTHR24422">
    <property type="entry name" value="CHEMOTAXIS PROTEIN METHYLTRANSFERASE"/>
    <property type="match status" value="1"/>
</dbReference>
<comment type="caution">
    <text evidence="7">The sequence shown here is derived from an EMBL/GenBank/DDBJ whole genome shotgun (WGS) entry which is preliminary data.</text>
</comment>
<reference evidence="7" key="1">
    <citation type="submission" date="2019-05" db="EMBL/GenBank/DDBJ databases">
        <title>Methanoculleus sp. FWC-SCC1, a methanogenic archaeon isolated from deep marine cold seep.</title>
        <authorList>
            <person name="Chen Y.-W."/>
            <person name="Chen S.-C."/>
            <person name="Teng N.-H."/>
            <person name="Lai M.-C."/>
        </authorList>
    </citation>
    <scope>NUCLEOTIDE SEQUENCE</scope>
    <source>
        <strain evidence="7">FWC-SCC1</strain>
    </source>
</reference>
<evidence type="ECO:0000256" key="4">
    <source>
        <dbReference type="ARBA" id="ARBA00022679"/>
    </source>
</evidence>
<dbReference type="InterPro" id="IPR036804">
    <property type="entry name" value="CheR_N_sf"/>
</dbReference>
<dbReference type="InterPro" id="IPR029063">
    <property type="entry name" value="SAM-dependent_MTases_sf"/>
</dbReference>
<keyword evidence="3" id="KW-0489">Methyltransferase</keyword>
<evidence type="ECO:0000256" key="2">
    <source>
        <dbReference type="ARBA" id="ARBA00012534"/>
    </source>
</evidence>
<dbReference type="SMART" id="SM00138">
    <property type="entry name" value="MeTrc"/>
    <property type="match status" value="1"/>
</dbReference>
<gene>
    <name evidence="7" type="ORF">FGU65_06010</name>
</gene>
<evidence type="ECO:0000259" key="6">
    <source>
        <dbReference type="PROSITE" id="PS50123"/>
    </source>
</evidence>
<proteinExistence type="predicted"/>
<keyword evidence="8" id="KW-1185">Reference proteome</keyword>
<comment type="catalytic activity">
    <reaction evidence="1">
        <text>L-glutamyl-[protein] + S-adenosyl-L-methionine = [protein]-L-glutamate 5-O-methyl ester + S-adenosyl-L-homocysteine</text>
        <dbReference type="Rhea" id="RHEA:24452"/>
        <dbReference type="Rhea" id="RHEA-COMP:10208"/>
        <dbReference type="Rhea" id="RHEA-COMP:10311"/>
        <dbReference type="ChEBI" id="CHEBI:29973"/>
        <dbReference type="ChEBI" id="CHEBI:57856"/>
        <dbReference type="ChEBI" id="CHEBI:59789"/>
        <dbReference type="ChEBI" id="CHEBI:82795"/>
        <dbReference type="EC" id="2.1.1.80"/>
    </reaction>
</comment>
<evidence type="ECO:0000313" key="7">
    <source>
        <dbReference type="EMBL" id="MDN7024446.1"/>
    </source>
</evidence>
<name>A0ABT8M929_9EURY</name>